<dbReference type="Gene3D" id="3.40.462.10">
    <property type="entry name" value="FAD-linked oxidases, C-terminal domain"/>
    <property type="match status" value="1"/>
</dbReference>
<accession>A0A8H7T9D6</accession>
<dbReference type="InterPro" id="IPR016167">
    <property type="entry name" value="FAD-bd_PCMH_sub1"/>
</dbReference>
<dbReference type="InterPro" id="IPR016164">
    <property type="entry name" value="FAD-linked_Oxase-like_C"/>
</dbReference>
<keyword evidence="4" id="KW-0560">Oxidoreductase</keyword>
<dbReference type="InterPro" id="IPR016171">
    <property type="entry name" value="Vanillyl_alc_oxidase_C-sub2"/>
</dbReference>
<dbReference type="InterPro" id="IPR036318">
    <property type="entry name" value="FAD-bd_PCMH-like_sf"/>
</dbReference>
<dbReference type="InterPro" id="IPR016166">
    <property type="entry name" value="FAD-bd_PCMH"/>
</dbReference>
<feature type="domain" description="FAD-binding PCMH-type" evidence="5">
    <location>
        <begin position="94"/>
        <end position="293"/>
    </location>
</feature>
<comment type="cofactor">
    <cofactor evidence="1">
        <name>FAD</name>
        <dbReference type="ChEBI" id="CHEBI:57692"/>
    </cofactor>
</comment>
<dbReference type="Pfam" id="PF01565">
    <property type="entry name" value="FAD_binding_4"/>
    <property type="match status" value="1"/>
</dbReference>
<organism evidence="6 7">
    <name type="scientific">Cadophora malorum</name>
    <dbReference type="NCBI Taxonomy" id="108018"/>
    <lineage>
        <taxon>Eukaryota</taxon>
        <taxon>Fungi</taxon>
        <taxon>Dikarya</taxon>
        <taxon>Ascomycota</taxon>
        <taxon>Pezizomycotina</taxon>
        <taxon>Leotiomycetes</taxon>
        <taxon>Helotiales</taxon>
        <taxon>Ploettnerulaceae</taxon>
        <taxon>Cadophora</taxon>
    </lineage>
</organism>
<dbReference type="Gene3D" id="3.30.43.10">
    <property type="entry name" value="Uridine Diphospho-n-acetylenolpyruvylglucosamine Reductase, domain 2"/>
    <property type="match status" value="1"/>
</dbReference>
<dbReference type="Gene3D" id="3.30.465.10">
    <property type="match status" value="1"/>
</dbReference>
<keyword evidence="3" id="KW-0274">FAD</keyword>
<evidence type="ECO:0000259" key="5">
    <source>
        <dbReference type="PROSITE" id="PS51387"/>
    </source>
</evidence>
<dbReference type="InterPro" id="IPR016170">
    <property type="entry name" value="Cytok_DH_C_sf"/>
</dbReference>
<dbReference type="InterPro" id="IPR004113">
    <property type="entry name" value="FAD-bd_oxidored_4_C"/>
</dbReference>
<dbReference type="AlphaFoldDB" id="A0A8H7T9D6"/>
<keyword evidence="2" id="KW-0285">Flavoprotein</keyword>
<dbReference type="InterPro" id="IPR006094">
    <property type="entry name" value="Oxid_FAD_bind_N"/>
</dbReference>
<dbReference type="GO" id="GO:1903457">
    <property type="term" value="P:lactate catabolic process"/>
    <property type="evidence" value="ECO:0007669"/>
    <property type="project" value="TreeGrafter"/>
</dbReference>
<sequence length="585" mass="66363">MIEPDYAPGIPFRVTDYANTYKKRFQDNATTMQPATGPVPEIRAQVFPQGINKEIFDEAIQELKTLVDGDVVLVNEELDDGWYLHRPLTHDAFPLGAQDEFVNSAICSPGSVEQVQAVVRWANKWLIPIYPISMGRNLGYGGAAARLPGSVIVDLGKRMKKVLELDEKSAFCLLEPGVSYYMLFDEIKKSGKDLWVDVPDLGGGSVIGNALDRGVGYTPYGDHFGMHCGMEIILPNGELIRTGMGAMPDANTSHGSANTWQLFQYGFGPYPDGLFSQSNYGIVTKMGFWLMPNPKGHQTFQITFEKEDDLYEIVETIRPLRIRNIIPNVPHLRHIMQEASVYGDRKSFWDGDGPIPHDMIDEIVVPKMWMGNFRWILYLCVYGPEVIRKAHIDVIREEFYKIPGAKLTFPDDTPANSYLRSRVNIYAGVPDLRELDWVMWLPNGSHTAFSPISPTTGEDAVKQYEMTKRIHRKYGFDYFPTFCVGWREMHHIVMVIYDRKSEDSKRRATAMMKELISEGAKLGMGEYRTHIAFQDQVMKTYSYNDGALLKFHDQIKDTLDPNGIMAPGRNGIWGSRWRGTGLERT</sequence>
<gene>
    <name evidence="6" type="ORF">IFR04_011094</name>
</gene>
<dbReference type="Pfam" id="PF02913">
    <property type="entry name" value="FAD-oxidase_C"/>
    <property type="match status" value="1"/>
</dbReference>
<dbReference type="PANTHER" id="PTHR11748:SF114">
    <property type="entry name" value="ARYL-ALCOHOL OXIDASE VANILLYL-ALCOHOL OXIDASE (AFU_ORTHOLOGUE AFUA_3G09500)-RELATED"/>
    <property type="match status" value="1"/>
</dbReference>
<dbReference type="GO" id="GO:0071949">
    <property type="term" value="F:FAD binding"/>
    <property type="evidence" value="ECO:0007669"/>
    <property type="project" value="InterPro"/>
</dbReference>
<dbReference type="GO" id="GO:0008720">
    <property type="term" value="F:D-lactate dehydrogenase (NAD+) activity"/>
    <property type="evidence" value="ECO:0007669"/>
    <property type="project" value="TreeGrafter"/>
</dbReference>
<comment type="caution">
    <text evidence="6">The sequence shown here is derived from an EMBL/GenBank/DDBJ whole genome shotgun (WGS) entry which is preliminary data.</text>
</comment>
<dbReference type="Gene3D" id="1.10.45.10">
    <property type="entry name" value="Vanillyl-alcohol Oxidase, Chain A, domain 4"/>
    <property type="match status" value="1"/>
</dbReference>
<keyword evidence="7" id="KW-1185">Reference proteome</keyword>
<evidence type="ECO:0000313" key="7">
    <source>
        <dbReference type="Proteomes" id="UP000664132"/>
    </source>
</evidence>
<dbReference type="SUPFAM" id="SSF55103">
    <property type="entry name" value="FAD-linked oxidases, C-terminal domain"/>
    <property type="match status" value="1"/>
</dbReference>
<evidence type="ECO:0000256" key="2">
    <source>
        <dbReference type="ARBA" id="ARBA00022630"/>
    </source>
</evidence>
<dbReference type="EMBL" id="JAFJYH010000208">
    <property type="protein sequence ID" value="KAG4415794.1"/>
    <property type="molecule type" value="Genomic_DNA"/>
</dbReference>
<dbReference type="Proteomes" id="UP000664132">
    <property type="component" value="Unassembled WGS sequence"/>
</dbReference>
<evidence type="ECO:0000313" key="6">
    <source>
        <dbReference type="EMBL" id="KAG4415794.1"/>
    </source>
</evidence>
<dbReference type="GO" id="GO:0005739">
    <property type="term" value="C:mitochondrion"/>
    <property type="evidence" value="ECO:0007669"/>
    <property type="project" value="TreeGrafter"/>
</dbReference>
<protein>
    <recommendedName>
        <fullName evidence="5">FAD-binding PCMH-type domain-containing protein</fullName>
    </recommendedName>
</protein>
<dbReference type="GO" id="GO:0004458">
    <property type="term" value="F:D-lactate dehydrogenase (cytochrome) activity"/>
    <property type="evidence" value="ECO:0007669"/>
    <property type="project" value="TreeGrafter"/>
</dbReference>
<dbReference type="InterPro" id="IPR016169">
    <property type="entry name" value="FAD-bd_PCMH_sub2"/>
</dbReference>
<evidence type="ECO:0000256" key="4">
    <source>
        <dbReference type="ARBA" id="ARBA00023002"/>
    </source>
</evidence>
<name>A0A8H7T9D6_9HELO</name>
<reference evidence="6" key="1">
    <citation type="submission" date="2021-02" db="EMBL/GenBank/DDBJ databases">
        <title>Genome sequence Cadophora malorum strain M34.</title>
        <authorList>
            <person name="Stefanovic E."/>
            <person name="Vu D."/>
            <person name="Scully C."/>
            <person name="Dijksterhuis J."/>
            <person name="Roader J."/>
            <person name="Houbraken J."/>
        </authorList>
    </citation>
    <scope>NUCLEOTIDE SEQUENCE</scope>
    <source>
        <strain evidence="6">M34</strain>
    </source>
</reference>
<proteinExistence type="predicted"/>
<evidence type="ECO:0000256" key="1">
    <source>
        <dbReference type="ARBA" id="ARBA00001974"/>
    </source>
</evidence>
<evidence type="ECO:0000256" key="3">
    <source>
        <dbReference type="ARBA" id="ARBA00022827"/>
    </source>
</evidence>
<dbReference type="PANTHER" id="PTHR11748">
    <property type="entry name" value="D-LACTATE DEHYDROGENASE"/>
    <property type="match status" value="1"/>
</dbReference>
<dbReference type="OrthoDB" id="5332616at2759"/>
<dbReference type="SUPFAM" id="SSF56176">
    <property type="entry name" value="FAD-binding/transporter-associated domain-like"/>
    <property type="match status" value="1"/>
</dbReference>
<dbReference type="PROSITE" id="PS51387">
    <property type="entry name" value="FAD_PCMH"/>
    <property type="match status" value="1"/>
</dbReference>